<protein>
    <submittedName>
        <fullName evidence="2">Uncharacterized protein</fullName>
    </submittedName>
</protein>
<organism evidence="2 3">
    <name type="scientific">Rhizophagus clarus</name>
    <dbReference type="NCBI Taxonomy" id="94130"/>
    <lineage>
        <taxon>Eukaryota</taxon>
        <taxon>Fungi</taxon>
        <taxon>Fungi incertae sedis</taxon>
        <taxon>Mucoromycota</taxon>
        <taxon>Glomeromycotina</taxon>
        <taxon>Glomeromycetes</taxon>
        <taxon>Glomerales</taxon>
        <taxon>Glomeraceae</taxon>
        <taxon>Rhizophagus</taxon>
    </lineage>
</organism>
<evidence type="ECO:0000313" key="2">
    <source>
        <dbReference type="EMBL" id="GES88461.1"/>
    </source>
</evidence>
<proteinExistence type="predicted"/>
<dbReference type="AlphaFoldDB" id="A0A8H3QQV2"/>
<feature type="compositionally biased region" description="Basic and acidic residues" evidence="1">
    <location>
        <begin position="103"/>
        <end position="133"/>
    </location>
</feature>
<reference evidence="2" key="1">
    <citation type="submission" date="2019-10" db="EMBL/GenBank/DDBJ databases">
        <title>Conservation and host-specific expression of non-tandemly repeated heterogenous ribosome RNA gene in arbuscular mycorrhizal fungi.</title>
        <authorList>
            <person name="Maeda T."/>
            <person name="Kobayashi Y."/>
            <person name="Nakagawa T."/>
            <person name="Ezawa T."/>
            <person name="Yamaguchi K."/>
            <person name="Bino T."/>
            <person name="Nishimoto Y."/>
            <person name="Shigenobu S."/>
            <person name="Kawaguchi M."/>
        </authorList>
    </citation>
    <scope>NUCLEOTIDE SEQUENCE</scope>
    <source>
        <strain evidence="2">HR1</strain>
    </source>
</reference>
<feature type="compositionally biased region" description="Polar residues" evidence="1">
    <location>
        <begin position="58"/>
        <end position="69"/>
    </location>
</feature>
<sequence length="250" mass="28544">MANENWEEISEWDIEEDVDLAQRITVHSVHSIDDEEEFQFIQAHKNPTYAAAAKWGKSSPNNDKANITNKTSTEKKSSSTSPEGATKEDDKEKKSSSSSPKGTTKDDNKEKKSSVSSKEVKHDDKSKNDILKGDHDVDYETSVPLVLSKKETRRTNTKLRKIHSQKLMSSLISDAELESNQDLVKGDTNRDPEFKKYKLLKKTMALNKKYAEKSKSDRKNLERVEVCKLEYICTRDLFYICALLAFDIDE</sequence>
<feature type="region of interest" description="Disordered" evidence="1">
    <location>
        <begin position="50"/>
        <end position="133"/>
    </location>
</feature>
<comment type="caution">
    <text evidence="2">The sequence shown here is derived from an EMBL/GenBank/DDBJ whole genome shotgun (WGS) entry which is preliminary data.</text>
</comment>
<accession>A0A8H3QQV2</accession>
<dbReference type="EMBL" id="BLAL01000178">
    <property type="protein sequence ID" value="GES88461.1"/>
    <property type="molecule type" value="Genomic_DNA"/>
</dbReference>
<dbReference type="Proteomes" id="UP000615446">
    <property type="component" value="Unassembled WGS sequence"/>
</dbReference>
<evidence type="ECO:0000256" key="1">
    <source>
        <dbReference type="SAM" id="MobiDB-lite"/>
    </source>
</evidence>
<dbReference type="OrthoDB" id="2415820at2759"/>
<feature type="compositionally biased region" description="Basic and acidic residues" evidence="1">
    <location>
        <begin position="85"/>
        <end position="95"/>
    </location>
</feature>
<evidence type="ECO:0000313" key="3">
    <source>
        <dbReference type="Proteomes" id="UP000615446"/>
    </source>
</evidence>
<gene>
    <name evidence="2" type="ORF">RCL2_001541200</name>
</gene>
<name>A0A8H3QQV2_9GLOM</name>